<dbReference type="InterPro" id="IPR050661">
    <property type="entry name" value="BglG_antiterminators"/>
</dbReference>
<feature type="domain" description="PRD" evidence="4">
    <location>
        <begin position="61"/>
        <end position="166"/>
    </location>
</feature>
<dbReference type="AlphaFoldDB" id="A0A172Q686"/>
<dbReference type="GO" id="GO:0006355">
    <property type="term" value="P:regulation of DNA-templated transcription"/>
    <property type="evidence" value="ECO:0007669"/>
    <property type="project" value="InterPro"/>
</dbReference>
<dbReference type="InterPro" id="IPR004341">
    <property type="entry name" value="CAT_RNA-bd_dom"/>
</dbReference>
<organism evidence="5 6">
    <name type="scientific">Streptococcus pantholopis</name>
    <dbReference type="NCBI Taxonomy" id="1811193"/>
    <lineage>
        <taxon>Bacteria</taxon>
        <taxon>Bacillati</taxon>
        <taxon>Bacillota</taxon>
        <taxon>Bacilli</taxon>
        <taxon>Lactobacillales</taxon>
        <taxon>Streptococcaceae</taxon>
        <taxon>Streptococcus</taxon>
    </lineage>
</organism>
<dbReference type="Pfam" id="PF00874">
    <property type="entry name" value="PRD"/>
    <property type="match status" value="2"/>
</dbReference>
<keyword evidence="3" id="KW-0804">Transcription</keyword>
<gene>
    <name evidence="5" type="ORF">A0O21_02460</name>
</gene>
<dbReference type="PANTHER" id="PTHR30185">
    <property type="entry name" value="CRYPTIC BETA-GLUCOSIDE BGL OPERON ANTITERMINATOR"/>
    <property type="match status" value="1"/>
</dbReference>
<dbReference type="KEGG" id="spat:A0O21_02460"/>
<dbReference type="InterPro" id="IPR036634">
    <property type="entry name" value="PRD_sf"/>
</dbReference>
<dbReference type="GO" id="GO:0003723">
    <property type="term" value="F:RNA binding"/>
    <property type="evidence" value="ECO:0007669"/>
    <property type="project" value="InterPro"/>
</dbReference>
<dbReference type="RefSeq" id="WP_067060691.1">
    <property type="nucleotide sequence ID" value="NZ_CP014699.1"/>
</dbReference>
<dbReference type="Gene3D" id="2.30.24.10">
    <property type="entry name" value="CAT RNA-binding domain"/>
    <property type="match status" value="1"/>
</dbReference>
<name>A0A172Q686_9STRE</name>
<dbReference type="SUPFAM" id="SSF63520">
    <property type="entry name" value="PTS-regulatory domain, PRD"/>
    <property type="match status" value="2"/>
</dbReference>
<reference evidence="5 6" key="1">
    <citation type="journal article" date="2016" name="Int. J. Syst. Evol. Microbiol.">
        <title>Streptococcuspantholopis sp. nov., isolated from faeces of the Tibetan antelope (Pantholops hodgsonii).</title>
        <authorList>
            <person name="Bai X."/>
            <person name="Xiong Y."/>
            <person name="Lu S."/>
            <person name="Jin D."/>
            <person name="Lai X."/>
            <person name="Yang J."/>
            <person name="Niu L."/>
            <person name="Hu S."/>
            <person name="Meng X."/>
            <person name="Pu J."/>
            <person name="Ye C."/>
            <person name="Xu J."/>
        </authorList>
    </citation>
    <scope>NUCLEOTIDE SEQUENCE [LARGE SCALE GENOMIC DNA]</scope>
    <source>
        <strain evidence="5 6">TA 26</strain>
    </source>
</reference>
<dbReference type="PANTHER" id="PTHR30185:SF18">
    <property type="entry name" value="TRANSCRIPTIONAL REGULATOR MTLR"/>
    <property type="match status" value="1"/>
</dbReference>
<dbReference type="OrthoDB" id="9813552at2"/>
<dbReference type="STRING" id="1811193.A0O21_02460"/>
<dbReference type="Gene3D" id="1.10.1790.10">
    <property type="entry name" value="PRD domain"/>
    <property type="match status" value="2"/>
</dbReference>
<dbReference type="InterPro" id="IPR036650">
    <property type="entry name" value="CAT_RNA-bd_dom_sf"/>
</dbReference>
<keyword evidence="6" id="KW-1185">Reference proteome</keyword>
<proteinExistence type="predicted"/>
<dbReference type="SMART" id="SM01061">
    <property type="entry name" value="CAT_RBD"/>
    <property type="match status" value="1"/>
</dbReference>
<evidence type="ECO:0000313" key="6">
    <source>
        <dbReference type="Proteomes" id="UP000077317"/>
    </source>
</evidence>
<dbReference type="SUPFAM" id="SSF50151">
    <property type="entry name" value="SacY-like RNA-binding domain"/>
    <property type="match status" value="1"/>
</dbReference>
<protein>
    <submittedName>
        <fullName evidence="5">Transcriptional regulator</fullName>
    </submittedName>
</protein>
<accession>A0A172Q686</accession>
<keyword evidence="2" id="KW-0805">Transcription regulation</keyword>
<reference evidence="6" key="2">
    <citation type="submission" date="2016-03" db="EMBL/GenBank/DDBJ databases">
        <title>Streptococcus antelopensis sp. nov., isolated from the feces of the Tibetan antelope (Pantholops hodgsonii) in Hoh Xil National Nature Reserve, Qinghai, China.</title>
        <authorList>
            <person name="Bai X."/>
        </authorList>
    </citation>
    <scope>NUCLEOTIDE SEQUENCE [LARGE SCALE GENOMIC DNA]</scope>
    <source>
        <strain evidence="6">TA 26</strain>
    </source>
</reference>
<feature type="domain" description="PRD" evidence="4">
    <location>
        <begin position="167"/>
        <end position="277"/>
    </location>
</feature>
<evidence type="ECO:0000256" key="1">
    <source>
        <dbReference type="ARBA" id="ARBA00022737"/>
    </source>
</evidence>
<dbReference type="EMBL" id="CP014699">
    <property type="protein sequence ID" value="AND78960.1"/>
    <property type="molecule type" value="Genomic_DNA"/>
</dbReference>
<evidence type="ECO:0000259" key="4">
    <source>
        <dbReference type="PROSITE" id="PS51372"/>
    </source>
</evidence>
<dbReference type="Proteomes" id="UP000077317">
    <property type="component" value="Chromosome"/>
</dbReference>
<keyword evidence="1" id="KW-0677">Repeat</keyword>
<evidence type="ECO:0000313" key="5">
    <source>
        <dbReference type="EMBL" id="AND78960.1"/>
    </source>
</evidence>
<evidence type="ECO:0000256" key="2">
    <source>
        <dbReference type="ARBA" id="ARBA00023015"/>
    </source>
</evidence>
<dbReference type="PROSITE" id="PS51372">
    <property type="entry name" value="PRD_2"/>
    <property type="match status" value="2"/>
</dbReference>
<dbReference type="Pfam" id="PF03123">
    <property type="entry name" value="CAT_RBD"/>
    <property type="match status" value="1"/>
</dbReference>
<sequence length="283" mass="32403">MKVIKKINNNVAACVDDNGKDLIAFGRGIGFPRTPYQLNDLSKIDMTFYKLDPHFQILLDEIPEDLMLLSVEIVQKAQKKLAGRLSPTLVFSLADHIQFAVKRLKEFKEMKILFSQDIAQLYPKETKLAEEALSIINASLNLTLPHSEVTNIAMHFINSRTDVTIDEEAQAVEERIEIITQLIEQQLNIVIDRDEFNYQRFQAHIRYYLKRLSSGETFIDGNKAILQHLRAAQPAVYQAAVAIMDYIRQTQDIVQSDDELLYLMVHLNRLYEKSGGRAAANHD</sequence>
<dbReference type="InterPro" id="IPR011608">
    <property type="entry name" value="PRD"/>
</dbReference>
<evidence type="ECO:0000256" key="3">
    <source>
        <dbReference type="ARBA" id="ARBA00023163"/>
    </source>
</evidence>